<reference evidence="1 2" key="1">
    <citation type="submission" date="2023-07" db="EMBL/GenBank/DDBJ databases">
        <title>Sorghum-associated microbial communities from plants grown in Nebraska, USA.</title>
        <authorList>
            <person name="Schachtman D."/>
        </authorList>
    </citation>
    <scope>NUCLEOTIDE SEQUENCE [LARGE SCALE GENOMIC DNA]</scope>
    <source>
        <strain evidence="1 2">3773</strain>
    </source>
</reference>
<evidence type="ECO:0008006" key="3">
    <source>
        <dbReference type="Google" id="ProtNLM"/>
    </source>
</evidence>
<dbReference type="EMBL" id="JAVDVI010000024">
    <property type="protein sequence ID" value="MDR6969601.1"/>
    <property type="molecule type" value="Genomic_DNA"/>
</dbReference>
<organism evidence="1 2">
    <name type="scientific">Flavobacterium arsenatis</name>
    <dbReference type="NCBI Taxonomy" id="1484332"/>
    <lineage>
        <taxon>Bacteria</taxon>
        <taxon>Pseudomonadati</taxon>
        <taxon>Bacteroidota</taxon>
        <taxon>Flavobacteriia</taxon>
        <taxon>Flavobacteriales</taxon>
        <taxon>Flavobacteriaceae</taxon>
        <taxon>Flavobacterium</taxon>
    </lineage>
</organism>
<evidence type="ECO:0000313" key="2">
    <source>
        <dbReference type="Proteomes" id="UP001255185"/>
    </source>
</evidence>
<keyword evidence="2" id="KW-1185">Reference proteome</keyword>
<comment type="caution">
    <text evidence="1">The sequence shown here is derived from an EMBL/GenBank/DDBJ whole genome shotgun (WGS) entry which is preliminary data.</text>
</comment>
<accession>A0ABU1TUP9</accession>
<sequence>MNTAEGMSKIKTKVVETFGADKKVYSLSIDADDHLSLDWGSCTIDYLESGKDFSQRFSTTPSEKLAEPKADAIQNELMQKNKQGSVAIKDLKFDLINAKFNEAMKLVPAEYESLYLHSFTFNVDNDNKVTAYFTIEGKKKGESAEIQGKRISINYYEFKFKMDENEKISIKD</sequence>
<gene>
    <name evidence="1" type="ORF">J2X31_003634</name>
</gene>
<proteinExistence type="predicted"/>
<dbReference type="Proteomes" id="UP001255185">
    <property type="component" value="Unassembled WGS sequence"/>
</dbReference>
<evidence type="ECO:0000313" key="1">
    <source>
        <dbReference type="EMBL" id="MDR6969601.1"/>
    </source>
</evidence>
<protein>
    <recommendedName>
        <fullName evidence="3">Lipoprotein</fullName>
    </recommendedName>
</protein>
<name>A0ABU1TUP9_9FLAO</name>